<reference evidence="1" key="1">
    <citation type="submission" date="2021-06" db="EMBL/GenBank/DDBJ databases">
        <authorList>
            <person name="Kallberg Y."/>
            <person name="Tangrot J."/>
            <person name="Rosling A."/>
        </authorList>
    </citation>
    <scope>NUCLEOTIDE SEQUENCE</scope>
    <source>
        <strain evidence="1">CL551</strain>
    </source>
</reference>
<name>A0A9N9NY17_9GLOM</name>
<organism evidence="1 2">
    <name type="scientific">Acaulospora morrowiae</name>
    <dbReference type="NCBI Taxonomy" id="94023"/>
    <lineage>
        <taxon>Eukaryota</taxon>
        <taxon>Fungi</taxon>
        <taxon>Fungi incertae sedis</taxon>
        <taxon>Mucoromycota</taxon>
        <taxon>Glomeromycotina</taxon>
        <taxon>Glomeromycetes</taxon>
        <taxon>Diversisporales</taxon>
        <taxon>Acaulosporaceae</taxon>
        <taxon>Acaulospora</taxon>
    </lineage>
</organism>
<evidence type="ECO:0000313" key="1">
    <source>
        <dbReference type="EMBL" id="CAG8771264.1"/>
    </source>
</evidence>
<dbReference type="EMBL" id="CAJVPV010046689">
    <property type="protein sequence ID" value="CAG8771264.1"/>
    <property type="molecule type" value="Genomic_DNA"/>
</dbReference>
<keyword evidence="2" id="KW-1185">Reference proteome</keyword>
<accession>A0A9N9NY17</accession>
<sequence>SSLAKYGRGNHIEEALNYWLSPGRDHDCIIVKIDPVPQDQAHHCVSAGRGTRNRPPLVTEFEFGTQDSTGTTLNIVQGQHDFKQPDPPAPTFILFSKVLEECLTIRGILTIL</sequence>
<dbReference type="AlphaFoldDB" id="A0A9N9NY17"/>
<gene>
    <name evidence="1" type="ORF">AMORRO_LOCUS16601</name>
</gene>
<comment type="caution">
    <text evidence="1">The sequence shown here is derived from an EMBL/GenBank/DDBJ whole genome shotgun (WGS) entry which is preliminary data.</text>
</comment>
<dbReference type="Proteomes" id="UP000789342">
    <property type="component" value="Unassembled WGS sequence"/>
</dbReference>
<protein>
    <submittedName>
        <fullName evidence="1">7960_t:CDS:1</fullName>
    </submittedName>
</protein>
<proteinExistence type="predicted"/>
<evidence type="ECO:0000313" key="2">
    <source>
        <dbReference type="Proteomes" id="UP000789342"/>
    </source>
</evidence>
<feature type="non-terminal residue" evidence="1">
    <location>
        <position position="112"/>
    </location>
</feature>